<dbReference type="InterPro" id="IPR037883">
    <property type="entry name" value="Knr4/Smi1-like_sf"/>
</dbReference>
<dbReference type="Gene3D" id="3.40.1580.10">
    <property type="entry name" value="SMI1/KNR4-like"/>
    <property type="match status" value="1"/>
</dbReference>
<reference evidence="3" key="1">
    <citation type="submission" date="2017-04" db="EMBL/GenBank/DDBJ databases">
        <authorList>
            <person name="Varghese N."/>
            <person name="Submissions S."/>
        </authorList>
    </citation>
    <scope>NUCLEOTIDE SEQUENCE [LARGE SCALE GENOMIC DNA]</scope>
    <source>
        <strain evidence="3">VDS</strain>
    </source>
</reference>
<dbReference type="EMBL" id="FXAR01000008">
    <property type="protein sequence ID" value="SMG35153.1"/>
    <property type="molecule type" value="Genomic_DNA"/>
</dbReference>
<dbReference type="SMART" id="SM00860">
    <property type="entry name" value="SMI1_KNR4"/>
    <property type="match status" value="1"/>
</dbReference>
<dbReference type="AlphaFoldDB" id="A0A1X7K373"/>
<evidence type="ECO:0000313" key="3">
    <source>
        <dbReference type="Proteomes" id="UP000193309"/>
    </source>
</evidence>
<feature type="domain" description="Knr4/Smi1-like" evidence="1">
    <location>
        <begin position="8"/>
        <end position="117"/>
    </location>
</feature>
<name>A0A1X7K373_9CORY</name>
<dbReference type="SUPFAM" id="SSF160631">
    <property type="entry name" value="SMI1/KNR4-like"/>
    <property type="match status" value="1"/>
</dbReference>
<keyword evidence="3" id="KW-1185">Reference proteome</keyword>
<evidence type="ECO:0000259" key="1">
    <source>
        <dbReference type="SMART" id="SM00860"/>
    </source>
</evidence>
<evidence type="ECO:0000313" key="2">
    <source>
        <dbReference type="EMBL" id="SMG35153.1"/>
    </source>
</evidence>
<dbReference type="Proteomes" id="UP000193309">
    <property type="component" value="Unassembled WGS sequence"/>
</dbReference>
<dbReference type="STRING" id="1610489.SAMN06295981_2181"/>
<dbReference type="Pfam" id="PF09346">
    <property type="entry name" value="SMI1_KNR4"/>
    <property type="match status" value="1"/>
</dbReference>
<accession>A0A1X7K373</accession>
<gene>
    <name evidence="2" type="ORF">SAMN06295981_2181</name>
</gene>
<dbReference type="RefSeq" id="WP_240309240.1">
    <property type="nucleotide sequence ID" value="NZ_FXAR01000008.1"/>
</dbReference>
<proteinExistence type="predicted"/>
<sequence>MASGMAFPADESCVRAAEEALGCSFPAAYRRRLLADNGGEVFDAADPEDGFFILHPVFDGSDRKRIGRTANHVVKETAAWREWAGFPPEAIAIGDDQEGNALLFLPGDEHLSDVVVRVRTCLNRSKTPMTTP</sequence>
<organism evidence="2 3">
    <name type="scientific">Corynebacterium pollutisoli</name>
    <dbReference type="NCBI Taxonomy" id="1610489"/>
    <lineage>
        <taxon>Bacteria</taxon>
        <taxon>Bacillati</taxon>
        <taxon>Actinomycetota</taxon>
        <taxon>Actinomycetes</taxon>
        <taxon>Mycobacteriales</taxon>
        <taxon>Corynebacteriaceae</taxon>
        <taxon>Corynebacterium</taxon>
    </lineage>
</organism>
<protein>
    <submittedName>
        <fullName evidence="2">SMI1 / KNR4 family (SUKH-1)</fullName>
    </submittedName>
</protein>
<dbReference type="InterPro" id="IPR018958">
    <property type="entry name" value="Knr4/Smi1-like_dom"/>
</dbReference>